<evidence type="ECO:0000313" key="1">
    <source>
        <dbReference type="EMBL" id="MEB3371912.1"/>
    </source>
</evidence>
<dbReference type="EMBL" id="JAWLNX010000034">
    <property type="protein sequence ID" value="MEB3371912.1"/>
    <property type="molecule type" value="Genomic_DNA"/>
</dbReference>
<reference evidence="1 2" key="1">
    <citation type="submission" date="2023-10" db="EMBL/GenBank/DDBJ databases">
        <title>Saccharopolyspora sp. nov., isolated from mangrove soil.</title>
        <authorList>
            <person name="Lu Y."/>
            <person name="Liu W."/>
        </authorList>
    </citation>
    <scope>NUCLEOTIDE SEQUENCE [LARGE SCALE GENOMIC DNA]</scope>
    <source>
        <strain evidence="1 2">S2-29</strain>
    </source>
</reference>
<gene>
    <name evidence="1" type="ORF">R4I43_31385</name>
</gene>
<evidence type="ECO:0000313" key="2">
    <source>
        <dbReference type="Proteomes" id="UP001327093"/>
    </source>
</evidence>
<sequence length="75" mass="8185">MRGAVVFAVPAMTGVELADGWGMEATVEGDLIGWRRDTGGRWWGKVCLCVQRGVNAGAGRVPYTWWVPAHAVSRR</sequence>
<dbReference type="Proteomes" id="UP001327093">
    <property type="component" value="Unassembled WGS sequence"/>
</dbReference>
<name>A0ABU6AKC7_9PSEU</name>
<proteinExistence type="predicted"/>
<comment type="caution">
    <text evidence="1">The sequence shown here is derived from an EMBL/GenBank/DDBJ whole genome shotgun (WGS) entry which is preliminary data.</text>
</comment>
<protein>
    <submittedName>
        <fullName evidence="1">Uncharacterized protein</fullName>
    </submittedName>
</protein>
<accession>A0ABU6AKC7</accession>
<keyword evidence="2" id="KW-1185">Reference proteome</keyword>
<dbReference type="RefSeq" id="WP_324269338.1">
    <property type="nucleotide sequence ID" value="NZ_JAWLNX010000034.1"/>
</dbReference>
<organism evidence="1 2">
    <name type="scientific">Saccharopolyspora mangrovi</name>
    <dbReference type="NCBI Taxonomy" id="3082379"/>
    <lineage>
        <taxon>Bacteria</taxon>
        <taxon>Bacillati</taxon>
        <taxon>Actinomycetota</taxon>
        <taxon>Actinomycetes</taxon>
        <taxon>Pseudonocardiales</taxon>
        <taxon>Pseudonocardiaceae</taxon>
        <taxon>Saccharopolyspora</taxon>
    </lineage>
</organism>